<evidence type="ECO:0000256" key="1">
    <source>
        <dbReference type="SAM" id="MobiDB-lite"/>
    </source>
</evidence>
<proteinExistence type="predicted"/>
<dbReference type="AlphaFoldDB" id="A0A4Z2IZA4"/>
<accession>A0A4Z2IZA4</accession>
<protein>
    <submittedName>
        <fullName evidence="2">Uncharacterized protein</fullName>
    </submittedName>
</protein>
<dbReference type="Proteomes" id="UP000314294">
    <property type="component" value="Unassembled WGS sequence"/>
</dbReference>
<dbReference type="EMBL" id="SRLO01000038">
    <property type="protein sequence ID" value="TNN82612.1"/>
    <property type="molecule type" value="Genomic_DNA"/>
</dbReference>
<evidence type="ECO:0000313" key="3">
    <source>
        <dbReference type="Proteomes" id="UP000314294"/>
    </source>
</evidence>
<keyword evidence="3" id="KW-1185">Reference proteome</keyword>
<feature type="region of interest" description="Disordered" evidence="1">
    <location>
        <begin position="1"/>
        <end position="37"/>
    </location>
</feature>
<sequence>MFLRSGFRAPSSVCSGRAGEEPAGGTTRPGGASIRGPAVERKCPLEEMTGSSLQPVMRLCYKLIIESLSMPSLFRGRFLRELAVTSKSCHHYEVEETSGDVRKSLRQDKNYSGA</sequence>
<comment type="caution">
    <text evidence="2">The sequence shown here is derived from an EMBL/GenBank/DDBJ whole genome shotgun (WGS) entry which is preliminary data.</text>
</comment>
<organism evidence="2 3">
    <name type="scientific">Liparis tanakae</name>
    <name type="common">Tanaka's snailfish</name>
    <dbReference type="NCBI Taxonomy" id="230148"/>
    <lineage>
        <taxon>Eukaryota</taxon>
        <taxon>Metazoa</taxon>
        <taxon>Chordata</taxon>
        <taxon>Craniata</taxon>
        <taxon>Vertebrata</taxon>
        <taxon>Euteleostomi</taxon>
        <taxon>Actinopterygii</taxon>
        <taxon>Neopterygii</taxon>
        <taxon>Teleostei</taxon>
        <taxon>Neoteleostei</taxon>
        <taxon>Acanthomorphata</taxon>
        <taxon>Eupercaria</taxon>
        <taxon>Perciformes</taxon>
        <taxon>Cottioidei</taxon>
        <taxon>Cottales</taxon>
        <taxon>Liparidae</taxon>
        <taxon>Liparis</taxon>
    </lineage>
</organism>
<name>A0A4Z2IZA4_9TELE</name>
<gene>
    <name evidence="2" type="ORF">EYF80_007130</name>
</gene>
<reference evidence="2 3" key="1">
    <citation type="submission" date="2019-03" db="EMBL/GenBank/DDBJ databases">
        <title>First draft genome of Liparis tanakae, snailfish: a comprehensive survey of snailfish specific genes.</title>
        <authorList>
            <person name="Kim W."/>
            <person name="Song I."/>
            <person name="Jeong J.-H."/>
            <person name="Kim D."/>
            <person name="Kim S."/>
            <person name="Ryu S."/>
            <person name="Song J.Y."/>
            <person name="Lee S.K."/>
        </authorList>
    </citation>
    <scope>NUCLEOTIDE SEQUENCE [LARGE SCALE GENOMIC DNA]</scope>
    <source>
        <tissue evidence="2">Muscle</tissue>
    </source>
</reference>
<evidence type="ECO:0000313" key="2">
    <source>
        <dbReference type="EMBL" id="TNN82612.1"/>
    </source>
</evidence>